<evidence type="ECO:0000256" key="1">
    <source>
        <dbReference type="SAM" id="MobiDB-lite"/>
    </source>
</evidence>
<evidence type="ECO:0000313" key="3">
    <source>
        <dbReference type="Proteomes" id="UP001377830"/>
    </source>
</evidence>
<gene>
    <name evidence="2" type="ORF">PEC302110_12970</name>
</gene>
<name>A0AAN0K9P3_9GAMM</name>
<proteinExistence type="predicted"/>
<evidence type="ECO:0000313" key="2">
    <source>
        <dbReference type="EMBL" id="BES84200.1"/>
    </source>
</evidence>
<sequence>MSFERNAASPERSLMDIFGPDASNEAKTITERAAQLSMNDMANILNAKKSSQNDLTVGAMVIETYASENSKRIALMHSRPQLNALNRRAKKPFVKS</sequence>
<feature type="region of interest" description="Disordered" evidence="1">
    <location>
        <begin position="1"/>
        <end position="20"/>
    </location>
</feature>
<reference evidence="3" key="1">
    <citation type="journal article" date="2024" name="Int. J. Syst. Evol. Microbiol.">
        <title>Pectobacterium araliae sp. nov., a pathogen causing bacterial soft rot of Japanese angelica tree in Japan.</title>
        <authorList>
            <person name="Sawada H."/>
            <person name="Someya N."/>
            <person name="Morohoshi T."/>
            <person name="Ono M."/>
            <person name="Satou M."/>
        </authorList>
    </citation>
    <scope>NUCLEOTIDE SEQUENCE [LARGE SCALE GENOMIC DNA]</scope>
    <source>
        <strain evidence="3">MAFF 302110</strain>
    </source>
</reference>
<dbReference type="EMBL" id="AP028908">
    <property type="protein sequence ID" value="BES84200.1"/>
    <property type="molecule type" value="Genomic_DNA"/>
</dbReference>
<dbReference type="Proteomes" id="UP001377830">
    <property type="component" value="Chromosome"/>
</dbReference>
<dbReference type="RefSeq" id="WP_261849908.1">
    <property type="nucleotide sequence ID" value="NZ_AP028908.1"/>
</dbReference>
<accession>A0AAN0K9P3</accession>
<dbReference type="KEGG" id="parl:PEC302110_12970"/>
<dbReference type="AlphaFoldDB" id="A0AAN0K9P3"/>
<protein>
    <submittedName>
        <fullName evidence="2">Uncharacterized protein</fullName>
    </submittedName>
</protein>
<organism evidence="2 3">
    <name type="scientific">Pectobacterium araliae</name>
    <dbReference type="NCBI Taxonomy" id="3073862"/>
    <lineage>
        <taxon>Bacteria</taxon>
        <taxon>Pseudomonadati</taxon>
        <taxon>Pseudomonadota</taxon>
        <taxon>Gammaproteobacteria</taxon>
        <taxon>Enterobacterales</taxon>
        <taxon>Pectobacteriaceae</taxon>
        <taxon>Pectobacterium</taxon>
    </lineage>
</organism>
<keyword evidence="3" id="KW-1185">Reference proteome</keyword>